<reference evidence="1 2" key="1">
    <citation type="submission" date="2018-07" db="EMBL/GenBank/DDBJ databases">
        <title>Genomic Encyclopedia of Type Strains, Phase III (KMG-III): the genomes of soil and plant-associated and newly described type strains.</title>
        <authorList>
            <person name="Whitman W."/>
        </authorList>
    </citation>
    <scope>NUCLEOTIDE SEQUENCE [LARGE SCALE GENOMIC DNA]</scope>
    <source>
        <strain evidence="1 2">CECT 8333</strain>
    </source>
</reference>
<evidence type="ECO:0000313" key="1">
    <source>
        <dbReference type="EMBL" id="RCX14027.1"/>
    </source>
</evidence>
<organism evidence="1 2">
    <name type="scientific">Fontibacillus phaseoli</name>
    <dbReference type="NCBI Taxonomy" id="1416533"/>
    <lineage>
        <taxon>Bacteria</taxon>
        <taxon>Bacillati</taxon>
        <taxon>Bacillota</taxon>
        <taxon>Bacilli</taxon>
        <taxon>Bacillales</taxon>
        <taxon>Paenibacillaceae</taxon>
        <taxon>Fontibacillus</taxon>
    </lineage>
</organism>
<protein>
    <submittedName>
        <fullName evidence="1">DHHW motif protein</fullName>
    </submittedName>
</protein>
<dbReference type="AlphaFoldDB" id="A0A369B0S9"/>
<accession>A0A369B0S9</accession>
<dbReference type="Pfam" id="PF14286">
    <property type="entry name" value="DHHW"/>
    <property type="match status" value="1"/>
</dbReference>
<dbReference type="EMBL" id="QPJW01000018">
    <property type="protein sequence ID" value="RCX14027.1"/>
    <property type="molecule type" value="Genomic_DNA"/>
</dbReference>
<evidence type="ECO:0000313" key="2">
    <source>
        <dbReference type="Proteomes" id="UP000253090"/>
    </source>
</evidence>
<sequence length="410" mass="46526">MKFRNTFNTLFFLLVLFGFGIVNLAFFQSGSVSSLEQRNLVRRPAFSLDRFISGEFPREFDDYFSDHFAFRTLMAKAGAYLMEFKGLPDKNEATILQQGGDNTSQNLKPGNGTGAAANTGQAVQYLIFKDRAYTLFKYSEPSAERYADALNRFKSAVDPEIRVYSLLAPTSADFIEEEKYRELSYSQKAAFDHINESLNPEIKPIDAYGMLARHIDEELYFRTDHHWTALGAYYAYVKLMDALGEEPVPLNSYLKGEIKEFLGSAYKATLSFRLRAHPDTIIYYEPAEKYTYTRYSTAGKEIEGGAVDPEYAKASGGLYSVFLGGDFPWGEIQTEHKNGRKILVVKDSYANALIPFLIPHFENIYYIDPRFFSGSLTGFVKEHDISEVLFLNNSTVARSQGIAELINKRM</sequence>
<dbReference type="OrthoDB" id="175771at2"/>
<proteinExistence type="predicted"/>
<dbReference type="InterPro" id="IPR025945">
    <property type="entry name" value="DHHW"/>
</dbReference>
<comment type="caution">
    <text evidence="1">The sequence shown here is derived from an EMBL/GenBank/DDBJ whole genome shotgun (WGS) entry which is preliminary data.</text>
</comment>
<gene>
    <name evidence="1" type="ORF">DFP94_11880</name>
</gene>
<dbReference type="RefSeq" id="WP_114499002.1">
    <property type="nucleotide sequence ID" value="NZ_QPJW01000018.1"/>
</dbReference>
<name>A0A369B0S9_9BACL</name>
<keyword evidence="2" id="KW-1185">Reference proteome</keyword>
<dbReference type="Proteomes" id="UP000253090">
    <property type="component" value="Unassembled WGS sequence"/>
</dbReference>